<dbReference type="KEGG" id="csl:COCSUDRAFT_56730"/>
<evidence type="ECO:0000313" key="3">
    <source>
        <dbReference type="EMBL" id="EIE21515.1"/>
    </source>
</evidence>
<feature type="region of interest" description="Disordered" evidence="1">
    <location>
        <begin position="264"/>
        <end position="294"/>
    </location>
</feature>
<dbReference type="Pfam" id="PF00856">
    <property type="entry name" value="SET"/>
    <property type="match status" value="1"/>
</dbReference>
<feature type="compositionally biased region" description="Polar residues" evidence="1">
    <location>
        <begin position="281"/>
        <end position="290"/>
    </location>
</feature>
<dbReference type="Gene3D" id="2.170.270.10">
    <property type="entry name" value="SET domain"/>
    <property type="match status" value="1"/>
</dbReference>
<dbReference type="PROSITE" id="PS50280">
    <property type="entry name" value="SET"/>
    <property type="match status" value="1"/>
</dbReference>
<evidence type="ECO:0000313" key="4">
    <source>
        <dbReference type="Proteomes" id="UP000007264"/>
    </source>
</evidence>
<accession>I0YSZ6</accession>
<dbReference type="CDD" id="cd20071">
    <property type="entry name" value="SET_SMYD"/>
    <property type="match status" value="1"/>
</dbReference>
<dbReference type="PANTHER" id="PTHR12197:SF251">
    <property type="entry name" value="EG:BACR7C10.4 PROTEIN"/>
    <property type="match status" value="1"/>
</dbReference>
<feature type="compositionally biased region" description="Basic and acidic residues" evidence="1">
    <location>
        <begin position="345"/>
        <end position="358"/>
    </location>
</feature>
<feature type="region of interest" description="Disordered" evidence="1">
    <location>
        <begin position="374"/>
        <end position="408"/>
    </location>
</feature>
<dbReference type="RefSeq" id="XP_005646059.1">
    <property type="nucleotide sequence ID" value="XM_005646002.1"/>
</dbReference>
<dbReference type="InterPro" id="IPR001214">
    <property type="entry name" value="SET_dom"/>
</dbReference>
<organism evidence="3 4">
    <name type="scientific">Coccomyxa subellipsoidea (strain C-169)</name>
    <name type="common">Green microalga</name>
    <dbReference type="NCBI Taxonomy" id="574566"/>
    <lineage>
        <taxon>Eukaryota</taxon>
        <taxon>Viridiplantae</taxon>
        <taxon>Chlorophyta</taxon>
        <taxon>core chlorophytes</taxon>
        <taxon>Trebouxiophyceae</taxon>
        <taxon>Trebouxiophyceae incertae sedis</taxon>
        <taxon>Coccomyxaceae</taxon>
        <taxon>Coccomyxa</taxon>
        <taxon>Coccomyxa subellipsoidea</taxon>
    </lineage>
</organism>
<dbReference type="OrthoDB" id="514820at2759"/>
<reference evidence="3 4" key="1">
    <citation type="journal article" date="2012" name="Genome Biol.">
        <title>The genome of the polar eukaryotic microalga coccomyxa subellipsoidea reveals traits of cold adaptation.</title>
        <authorList>
            <person name="Blanc G."/>
            <person name="Agarkova I."/>
            <person name="Grimwood J."/>
            <person name="Kuo A."/>
            <person name="Brueggeman A."/>
            <person name="Dunigan D."/>
            <person name="Gurnon J."/>
            <person name="Ladunga I."/>
            <person name="Lindquist E."/>
            <person name="Lucas S."/>
            <person name="Pangilinan J."/>
            <person name="Proschold T."/>
            <person name="Salamov A."/>
            <person name="Schmutz J."/>
            <person name="Weeks D."/>
            <person name="Yamada T."/>
            <person name="Claverie J.M."/>
            <person name="Grigoriev I."/>
            <person name="Van Etten J."/>
            <person name="Lomsadze A."/>
            <person name="Borodovsky M."/>
        </authorList>
    </citation>
    <scope>NUCLEOTIDE SEQUENCE [LARGE SCALE GENOMIC DNA]</scope>
    <source>
        <strain evidence="3 4">C-169</strain>
    </source>
</reference>
<dbReference type="eggNOG" id="KOG2084">
    <property type="taxonomic scope" value="Eukaryota"/>
</dbReference>
<feature type="region of interest" description="Disordered" evidence="1">
    <location>
        <begin position="310"/>
        <end position="361"/>
    </location>
</feature>
<dbReference type="InterPro" id="IPR050869">
    <property type="entry name" value="H3K4_H4K5_MeTrfase"/>
</dbReference>
<gene>
    <name evidence="3" type="ORF">COCSUDRAFT_56730</name>
</gene>
<feature type="compositionally biased region" description="Basic and acidic residues" evidence="1">
    <location>
        <begin position="379"/>
        <end position="389"/>
    </location>
</feature>
<feature type="compositionally biased region" description="Low complexity" evidence="1">
    <location>
        <begin position="334"/>
        <end position="343"/>
    </location>
</feature>
<dbReference type="InterPro" id="IPR046341">
    <property type="entry name" value="SET_dom_sf"/>
</dbReference>
<keyword evidence="4" id="KW-1185">Reference proteome</keyword>
<protein>
    <recommendedName>
        <fullName evidence="2">SET domain-containing protein</fullName>
    </recommendedName>
</protein>
<sequence length="494" mass="53126">MASKKLLREEEILDSEAYLNTILPSWKKRICRGCFAAHSSRLSIKCQCNQAWYCSEACRESHARTGTAGAQCPIPHMLVCPVLSFFGGSKCDADMESVLHMCLDVLALQHLENQSQLAGVQRLAALGHADFLLLQDHSGDFNKEDRRDWMKALTFLEGALRKAAWPGECPQPQDLLHIVGRIAANNFGIYRTRGGNVAAGRQGVAAQKASLGGSPEAEQTPEAQTPGDSGCSALPHPSSISVPKLPAWPLAQPVAAQDSCDQDLSSCQSLDTTGKEHAHASNGTMGSSQARQHDCEHDGCEALVQNLSISKGPDRMDDEQSGTAAQTAQEDSDAGTGSAAGTHGSHRDLEPASEHPDQQKLLSTEAAVPSRMLDQAAAEGDRQTEEQGTKDTASADEPVVSAAANGTSHDLRDRATALEELIGRELYVRASLLNHSCRPNCVVVRSMTSGSVRALRDIEEGEELTISYIDLGLPPSARGDELRKNFFFECTCDR</sequence>
<proteinExistence type="predicted"/>
<feature type="domain" description="SET" evidence="2">
    <location>
        <begin position="185"/>
        <end position="469"/>
    </location>
</feature>
<evidence type="ECO:0000256" key="1">
    <source>
        <dbReference type="SAM" id="MobiDB-lite"/>
    </source>
</evidence>
<dbReference type="EMBL" id="AGSI01000012">
    <property type="protein sequence ID" value="EIE21515.1"/>
    <property type="molecule type" value="Genomic_DNA"/>
</dbReference>
<feature type="region of interest" description="Disordered" evidence="1">
    <location>
        <begin position="208"/>
        <end position="240"/>
    </location>
</feature>
<dbReference type="GeneID" id="17039499"/>
<evidence type="ECO:0000259" key="2">
    <source>
        <dbReference type="PROSITE" id="PS50280"/>
    </source>
</evidence>
<name>I0YSZ6_COCSC</name>
<dbReference type="Proteomes" id="UP000007264">
    <property type="component" value="Unassembled WGS sequence"/>
</dbReference>
<dbReference type="PANTHER" id="PTHR12197">
    <property type="entry name" value="HISTONE-LYSINE N-METHYLTRANSFERASE SMYD"/>
    <property type="match status" value="1"/>
</dbReference>
<dbReference type="AlphaFoldDB" id="I0YSZ6"/>
<comment type="caution">
    <text evidence="3">The sequence shown here is derived from an EMBL/GenBank/DDBJ whole genome shotgun (WGS) entry which is preliminary data.</text>
</comment>
<dbReference type="SUPFAM" id="SSF82199">
    <property type="entry name" value="SET domain"/>
    <property type="match status" value="1"/>
</dbReference>